<keyword evidence="1" id="KW-0472">Membrane</keyword>
<feature type="transmembrane region" description="Helical" evidence="1">
    <location>
        <begin position="95"/>
        <end position="114"/>
    </location>
</feature>
<keyword evidence="3" id="KW-0378">Hydrolase</keyword>
<protein>
    <submittedName>
        <fullName evidence="3">Prepilin peptidase</fullName>
        <ecNumber evidence="3">3.4.23.43</ecNumber>
    </submittedName>
</protein>
<dbReference type="Pfam" id="PF01478">
    <property type="entry name" value="Peptidase_A24"/>
    <property type="match status" value="1"/>
</dbReference>
<dbReference type="Gene3D" id="1.20.120.1220">
    <property type="match status" value="1"/>
</dbReference>
<evidence type="ECO:0000256" key="1">
    <source>
        <dbReference type="SAM" id="Phobius"/>
    </source>
</evidence>
<comment type="caution">
    <text evidence="3">The sequence shown here is derived from an EMBL/GenBank/DDBJ whole genome shotgun (WGS) entry which is preliminary data.</text>
</comment>
<accession>A0A9D2B3N2</accession>
<name>A0A9D2B3N2_9FIRM</name>
<feature type="domain" description="Prepilin type IV endopeptidase peptidase" evidence="2">
    <location>
        <begin position="9"/>
        <end position="109"/>
    </location>
</feature>
<organism evidence="3 4">
    <name type="scientific">Candidatus Blautia gallistercoris</name>
    <dbReference type="NCBI Taxonomy" id="2838490"/>
    <lineage>
        <taxon>Bacteria</taxon>
        <taxon>Bacillati</taxon>
        <taxon>Bacillota</taxon>
        <taxon>Clostridia</taxon>
        <taxon>Lachnospirales</taxon>
        <taxon>Lachnospiraceae</taxon>
        <taxon>Blautia</taxon>
    </lineage>
</organism>
<dbReference type="InterPro" id="IPR000045">
    <property type="entry name" value="Prepilin_IV_endopep_pep"/>
</dbReference>
<dbReference type="Proteomes" id="UP000886817">
    <property type="component" value="Unassembled WGS sequence"/>
</dbReference>
<proteinExistence type="predicted"/>
<dbReference type="EMBL" id="DXEX01000204">
    <property type="protein sequence ID" value="HIX59935.1"/>
    <property type="molecule type" value="Genomic_DNA"/>
</dbReference>
<dbReference type="EC" id="3.4.23.43" evidence="3"/>
<evidence type="ECO:0000259" key="2">
    <source>
        <dbReference type="Pfam" id="PF01478"/>
    </source>
</evidence>
<gene>
    <name evidence="3" type="ORF">IAA45_09515</name>
</gene>
<reference evidence="3" key="2">
    <citation type="submission" date="2021-04" db="EMBL/GenBank/DDBJ databases">
        <authorList>
            <person name="Gilroy R."/>
        </authorList>
    </citation>
    <scope>NUCLEOTIDE SEQUENCE</scope>
    <source>
        <strain evidence="3">ChiSjej1B19-8411</strain>
    </source>
</reference>
<keyword evidence="1" id="KW-0812">Transmembrane</keyword>
<feature type="transmembrane region" description="Helical" evidence="1">
    <location>
        <begin position="26"/>
        <end position="43"/>
    </location>
</feature>
<evidence type="ECO:0000313" key="4">
    <source>
        <dbReference type="Proteomes" id="UP000886817"/>
    </source>
</evidence>
<evidence type="ECO:0000313" key="3">
    <source>
        <dbReference type="EMBL" id="HIX59935.1"/>
    </source>
</evidence>
<dbReference type="GO" id="GO:0004190">
    <property type="term" value="F:aspartic-type endopeptidase activity"/>
    <property type="evidence" value="ECO:0007669"/>
    <property type="project" value="UniProtKB-EC"/>
</dbReference>
<sequence>MQIIQRAWIVLMLGYFSYWDIRTRKLPARALLLFLAAGIPVLISRIVETGWMEGFSLLPGVFFWLISRISCGDLGMGDAWMVLGMGLYLSWQEMLVFLILSMFLSMIWAGSLFLKRRDGKETLPLLPFLLAGYIGGMYFWSI</sequence>
<reference evidence="3" key="1">
    <citation type="journal article" date="2021" name="PeerJ">
        <title>Extensive microbial diversity within the chicken gut microbiome revealed by metagenomics and culture.</title>
        <authorList>
            <person name="Gilroy R."/>
            <person name="Ravi A."/>
            <person name="Getino M."/>
            <person name="Pursley I."/>
            <person name="Horton D.L."/>
            <person name="Alikhan N.F."/>
            <person name="Baker D."/>
            <person name="Gharbi K."/>
            <person name="Hall N."/>
            <person name="Watson M."/>
            <person name="Adriaenssens E.M."/>
            <person name="Foster-Nyarko E."/>
            <person name="Jarju S."/>
            <person name="Secka A."/>
            <person name="Antonio M."/>
            <person name="Oren A."/>
            <person name="Chaudhuri R.R."/>
            <person name="La Ragione R."/>
            <person name="Hildebrand F."/>
            <person name="Pallen M.J."/>
        </authorList>
    </citation>
    <scope>NUCLEOTIDE SEQUENCE</scope>
    <source>
        <strain evidence="3">ChiSjej1B19-8411</strain>
    </source>
</reference>
<feature type="transmembrane region" description="Helical" evidence="1">
    <location>
        <begin position="123"/>
        <end position="141"/>
    </location>
</feature>
<dbReference type="GO" id="GO:0016020">
    <property type="term" value="C:membrane"/>
    <property type="evidence" value="ECO:0007669"/>
    <property type="project" value="InterPro"/>
</dbReference>
<keyword evidence="1" id="KW-1133">Transmembrane helix</keyword>
<dbReference type="AlphaFoldDB" id="A0A9D2B3N2"/>